<keyword evidence="3" id="KW-1185">Reference proteome</keyword>
<evidence type="ECO:0000313" key="3">
    <source>
        <dbReference type="Proteomes" id="UP001236806"/>
    </source>
</evidence>
<dbReference type="EMBL" id="JAUSXB010000001">
    <property type="protein sequence ID" value="MDQ0673137.1"/>
    <property type="molecule type" value="Genomic_DNA"/>
</dbReference>
<name>A0ABU0PGP8_9MICC</name>
<dbReference type="Proteomes" id="UP001236806">
    <property type="component" value="Unassembled WGS sequence"/>
</dbReference>
<dbReference type="Pfam" id="PF08937">
    <property type="entry name" value="ThsB_TIR"/>
    <property type="match status" value="1"/>
</dbReference>
<reference evidence="2 3" key="1">
    <citation type="submission" date="2023-07" db="EMBL/GenBank/DDBJ databases">
        <title>Comparative genomics of wheat-associated soil bacteria to identify genetic determinants of phenazine resistance.</title>
        <authorList>
            <person name="Mouncey N."/>
        </authorList>
    </citation>
    <scope>NUCLEOTIDE SEQUENCE [LARGE SCALE GENOMIC DNA]</scope>
    <source>
        <strain evidence="2 3">W1I3</strain>
    </source>
</reference>
<evidence type="ECO:0000259" key="1">
    <source>
        <dbReference type="Pfam" id="PF08937"/>
    </source>
</evidence>
<gene>
    <name evidence="2" type="ORF">QFZ36_000698</name>
</gene>
<evidence type="ECO:0000313" key="2">
    <source>
        <dbReference type="EMBL" id="MDQ0673137.1"/>
    </source>
</evidence>
<sequence length="208" mass="23290">MTLYGSQTQSAIRELQQITRSYENVTEGMRKSASTPPRHKVFVSYHAVDAVEVLEFISANTEVFIPRAIGMEEDGSDIINSTNVAYIRQTIRAKFLKDSTVTLVAIGECTWARKFVDWEIYTSLRSDPNPNGLLAVQLPSVAGTKPDIPSRLSLNINKNDNSAYASYYVPAPSQSILRTWIQEAFDGRTSRRSFIKMGGDLRERNSSC</sequence>
<dbReference type="InterPro" id="IPR015032">
    <property type="entry name" value="ThsB__TIR-like_domain"/>
</dbReference>
<comment type="caution">
    <text evidence="2">The sequence shown here is derived from an EMBL/GenBank/DDBJ whole genome shotgun (WGS) entry which is preliminary data.</text>
</comment>
<protein>
    <recommendedName>
        <fullName evidence="1">Thoeris protein ThsB TIR-like domain-containing protein</fullName>
    </recommendedName>
</protein>
<accession>A0ABU0PGP8</accession>
<organism evidence="2 3">
    <name type="scientific">Pseudarthrobacter siccitolerans</name>
    <dbReference type="NCBI Taxonomy" id="861266"/>
    <lineage>
        <taxon>Bacteria</taxon>
        <taxon>Bacillati</taxon>
        <taxon>Actinomycetota</taxon>
        <taxon>Actinomycetes</taxon>
        <taxon>Micrococcales</taxon>
        <taxon>Micrococcaceae</taxon>
        <taxon>Pseudarthrobacter</taxon>
    </lineage>
</organism>
<proteinExistence type="predicted"/>
<feature type="domain" description="Thoeris protein ThsB TIR-like" evidence="1">
    <location>
        <begin position="42"/>
        <end position="140"/>
    </location>
</feature>